<dbReference type="GO" id="GO:0046294">
    <property type="term" value="P:formaldehyde catabolic process"/>
    <property type="evidence" value="ECO:0007669"/>
    <property type="project" value="InterPro"/>
</dbReference>
<dbReference type="EMBL" id="CP060718">
    <property type="protein sequence ID" value="QNN68531.1"/>
    <property type="molecule type" value="Genomic_DNA"/>
</dbReference>
<evidence type="ECO:0000256" key="6">
    <source>
        <dbReference type="NCBIfam" id="TIGR02821"/>
    </source>
</evidence>
<dbReference type="PANTHER" id="PTHR10061:SF0">
    <property type="entry name" value="S-FORMYLGLUTATHIONE HYDROLASE"/>
    <property type="match status" value="1"/>
</dbReference>
<dbReference type="InterPro" id="IPR014186">
    <property type="entry name" value="S-formylglutathione_hydrol"/>
</dbReference>
<dbReference type="NCBIfam" id="TIGR02821">
    <property type="entry name" value="fghA_ester_D"/>
    <property type="match status" value="1"/>
</dbReference>
<comment type="function">
    <text evidence="8">Serine hydrolase involved in the detoxification of formaldehyde.</text>
</comment>
<dbReference type="SUPFAM" id="SSF53474">
    <property type="entry name" value="alpha/beta-Hydrolases"/>
    <property type="match status" value="1"/>
</dbReference>
<protein>
    <recommendedName>
        <fullName evidence="2 6">S-formylglutathione hydrolase</fullName>
        <ecNumber evidence="2 6">3.1.2.12</ecNumber>
    </recommendedName>
</protein>
<comment type="catalytic activity">
    <reaction evidence="5 8">
        <text>S-formylglutathione + H2O = formate + glutathione + H(+)</text>
        <dbReference type="Rhea" id="RHEA:14961"/>
        <dbReference type="ChEBI" id="CHEBI:15377"/>
        <dbReference type="ChEBI" id="CHEBI:15378"/>
        <dbReference type="ChEBI" id="CHEBI:15740"/>
        <dbReference type="ChEBI" id="CHEBI:57688"/>
        <dbReference type="ChEBI" id="CHEBI:57925"/>
        <dbReference type="EC" id="3.1.2.12"/>
    </reaction>
</comment>
<feature type="active site" description="Charge relay system" evidence="7">
    <location>
        <position position="222"/>
    </location>
</feature>
<dbReference type="Gene3D" id="3.40.50.1820">
    <property type="entry name" value="alpha/beta hydrolase"/>
    <property type="match status" value="1"/>
</dbReference>
<evidence type="ECO:0000256" key="3">
    <source>
        <dbReference type="ARBA" id="ARBA00022487"/>
    </source>
</evidence>
<dbReference type="GO" id="GO:0052689">
    <property type="term" value="F:carboxylic ester hydrolase activity"/>
    <property type="evidence" value="ECO:0007669"/>
    <property type="project" value="UniProtKB-KW"/>
</dbReference>
<organism evidence="9 10">
    <name type="scientific">Sphingomonas lutea</name>
    <dbReference type="NCBI Taxonomy" id="1045317"/>
    <lineage>
        <taxon>Bacteria</taxon>
        <taxon>Pseudomonadati</taxon>
        <taxon>Pseudomonadota</taxon>
        <taxon>Alphaproteobacteria</taxon>
        <taxon>Sphingomonadales</taxon>
        <taxon>Sphingomonadaceae</taxon>
        <taxon>Sphingomonas</taxon>
    </lineage>
</organism>
<sequence>MEILSENRSHGGRQLVVKHASAATGTKMTFSIFLPPQAESGPCPVVWYLSGLTCSHANVTEKGEYRAACAEHGLIFVAPDTSPRGEEVPDGEGYDFGKGAGFYVDATQAPWSQHFHMWTYVTQELPALIAAEYPVDMGRQAITGHSMGGHGALTVALRHPDRFRSVSAFAPIVAPSQVPWGQKALGGYLGNDRAAWRKHDAVALIEDGARVPELLVDVGTADNFLEQELRPALLERACADAGIALTLNRREGYDHSYYFISTFMADHLAWHAERLRA</sequence>
<gene>
    <name evidence="9" type="primary">fghA</name>
    <name evidence="9" type="ORF">H9L13_04605</name>
</gene>
<dbReference type="Pfam" id="PF00756">
    <property type="entry name" value="Esterase"/>
    <property type="match status" value="1"/>
</dbReference>
<evidence type="ECO:0000313" key="9">
    <source>
        <dbReference type="EMBL" id="QNN68531.1"/>
    </source>
</evidence>
<dbReference type="RefSeq" id="WP_187540145.1">
    <property type="nucleotide sequence ID" value="NZ_BAABJT010000001.1"/>
</dbReference>
<dbReference type="InterPro" id="IPR029058">
    <property type="entry name" value="AB_hydrolase_fold"/>
</dbReference>
<feature type="active site" description="Charge relay system" evidence="7">
    <location>
        <position position="146"/>
    </location>
</feature>
<evidence type="ECO:0000256" key="2">
    <source>
        <dbReference type="ARBA" id="ARBA00012479"/>
    </source>
</evidence>
<dbReference type="Proteomes" id="UP000515971">
    <property type="component" value="Chromosome"/>
</dbReference>
<dbReference type="GO" id="GO:0005829">
    <property type="term" value="C:cytosol"/>
    <property type="evidence" value="ECO:0007669"/>
    <property type="project" value="TreeGrafter"/>
</dbReference>
<evidence type="ECO:0000256" key="7">
    <source>
        <dbReference type="PIRSR" id="PIRSR614186-1"/>
    </source>
</evidence>
<evidence type="ECO:0000313" key="10">
    <source>
        <dbReference type="Proteomes" id="UP000515971"/>
    </source>
</evidence>
<dbReference type="FunFam" id="3.40.50.1820:FF:000002">
    <property type="entry name" value="S-formylglutathione hydrolase"/>
    <property type="match status" value="1"/>
</dbReference>
<reference evidence="9 10" key="1">
    <citation type="submission" date="2020-08" db="EMBL/GenBank/DDBJ databases">
        <title>Genome sequence of Sphingomonas lutea KCTC 23642T.</title>
        <authorList>
            <person name="Hyun D.-W."/>
            <person name="Bae J.-W."/>
        </authorList>
    </citation>
    <scope>NUCLEOTIDE SEQUENCE [LARGE SCALE GENOMIC DNA]</scope>
    <source>
        <strain evidence="9 10">KCTC 23642</strain>
    </source>
</reference>
<proteinExistence type="inferred from homology"/>
<feature type="active site" description="Charge relay system" evidence="7">
    <location>
        <position position="255"/>
    </location>
</feature>
<keyword evidence="10" id="KW-1185">Reference proteome</keyword>
<name>A0A7G9SL06_9SPHN</name>
<comment type="similarity">
    <text evidence="1 8">Belongs to the esterase D family.</text>
</comment>
<dbReference type="AlphaFoldDB" id="A0A7G9SL06"/>
<dbReference type="KEGG" id="slut:H9L13_04605"/>
<evidence type="ECO:0000256" key="4">
    <source>
        <dbReference type="ARBA" id="ARBA00022801"/>
    </source>
</evidence>
<dbReference type="InterPro" id="IPR000801">
    <property type="entry name" value="Esterase-like"/>
</dbReference>
<keyword evidence="4 8" id="KW-0378">Hydrolase</keyword>
<accession>A0A7G9SL06</accession>
<dbReference type="PANTHER" id="PTHR10061">
    <property type="entry name" value="S-FORMYLGLUTATHIONE HYDROLASE"/>
    <property type="match status" value="1"/>
</dbReference>
<dbReference type="GO" id="GO:0018738">
    <property type="term" value="F:S-formylglutathione hydrolase activity"/>
    <property type="evidence" value="ECO:0007669"/>
    <property type="project" value="UniProtKB-UniRule"/>
</dbReference>
<evidence type="ECO:0000256" key="5">
    <source>
        <dbReference type="ARBA" id="ARBA00047590"/>
    </source>
</evidence>
<dbReference type="EC" id="3.1.2.12" evidence="2 6"/>
<keyword evidence="3 8" id="KW-0719">Serine esterase</keyword>
<evidence type="ECO:0000256" key="8">
    <source>
        <dbReference type="RuleBase" id="RU363068"/>
    </source>
</evidence>
<evidence type="ECO:0000256" key="1">
    <source>
        <dbReference type="ARBA" id="ARBA00005622"/>
    </source>
</evidence>